<protein>
    <submittedName>
        <fullName evidence="2">Uncharacterized protein</fullName>
    </submittedName>
</protein>
<dbReference type="Proteomes" id="UP001430848">
    <property type="component" value="Unassembled WGS sequence"/>
</dbReference>
<dbReference type="EMBL" id="JAKNSF020000010">
    <property type="protein sequence ID" value="KAK7736404.1"/>
    <property type="molecule type" value="Genomic_DNA"/>
</dbReference>
<evidence type="ECO:0000313" key="2">
    <source>
        <dbReference type="EMBL" id="KAK7736404.1"/>
    </source>
</evidence>
<evidence type="ECO:0000256" key="1">
    <source>
        <dbReference type="SAM" id="MobiDB-lite"/>
    </source>
</evidence>
<feature type="region of interest" description="Disordered" evidence="1">
    <location>
        <begin position="647"/>
        <end position="674"/>
    </location>
</feature>
<gene>
    <name evidence="2" type="ORF">SLS63_003382</name>
</gene>
<comment type="caution">
    <text evidence="2">The sequence shown here is derived from an EMBL/GenBank/DDBJ whole genome shotgun (WGS) entry which is preliminary data.</text>
</comment>
<evidence type="ECO:0000313" key="3">
    <source>
        <dbReference type="Proteomes" id="UP001430848"/>
    </source>
</evidence>
<sequence>MDGFAAIDFGSTSTRAYLMTVNPKNKKEFKGHRVQNIGVDDYKTKRFLRGEWPSKGCPFDAPYPVGHDATDREHADKRDRSIKSFVWFLADDDDQHPYTKDLKTHYDLLPEDQKPKFRERLMNMLVRHLAIVAKQISREAVQRNTTMRRLVFCVPNAWDKSNFQNVLRPVMDKVVGLMEEVAGVVETYCVFESEALAQFILHEHPFILTNYEFVLVCDFGGHFMGGSHFQFCRDSDEDPHPAFFSLPQGNFGIRGGSQLWEDHIRPYIDGNLAKLGLPADRESVLRAKFLDAFFVGKAEVDADFYKKNNPMRLVASIDNVFPDDTRLYDLSLKPADISQAWQSGFRAAVDLALGKIKGLTASSRGRTVVILSGGSMLNHQARTEIKQACEGYGIDCRITGLNFNPEACIWASKWMVCEGAARAEAFAASPREFFQRGAALAVQSHIGIGIYDSKAKVLFRWGRQAPASSKGPHSPGQLGQVEDDRGSPVEIELREHAHENVRLVCDPLYRRHCHRYPRDYISIYSDDAAAADNNCYDVWDISRHFEATRVDGTHHRVLIRPGRYLLEVEGVEYHQNGVDATLNLRMTRQAITAARVRKSFRARTMSSGQDIYTFEVPLTACGSSNLVQLDLDQVKNRLWKPLQVRTELPQSVPEPESESVGPLRPVGKRQRTVGPSVEELHDLDRVVASGELFAKSRQQGNEGVAGDSLENSRPNMSFDVPGRSPSVTRTPIRTVPSLRHNGRPRSGGKRHLPVMPPKGETRGRLPKMNNTYGSTDSDSDSDSSDIPDNLFNF</sequence>
<name>A0ABR1PGR5_DIAER</name>
<reference evidence="2 3" key="1">
    <citation type="submission" date="2024-02" db="EMBL/GenBank/DDBJ databases">
        <title>De novo assembly and annotation of 12 fungi associated with fruit tree decline syndrome in Ontario, Canada.</title>
        <authorList>
            <person name="Sulman M."/>
            <person name="Ellouze W."/>
            <person name="Ilyukhin E."/>
        </authorList>
    </citation>
    <scope>NUCLEOTIDE SEQUENCE [LARGE SCALE GENOMIC DNA]</scope>
    <source>
        <strain evidence="2 3">M169</strain>
    </source>
</reference>
<accession>A0ABR1PGR5</accession>
<feature type="region of interest" description="Disordered" evidence="1">
    <location>
        <begin position="694"/>
        <end position="793"/>
    </location>
</feature>
<feature type="region of interest" description="Disordered" evidence="1">
    <location>
        <begin position="466"/>
        <end position="485"/>
    </location>
</feature>
<organism evidence="2 3">
    <name type="scientific">Diaporthe eres</name>
    <name type="common">Phomopsis oblonga</name>
    <dbReference type="NCBI Taxonomy" id="83184"/>
    <lineage>
        <taxon>Eukaryota</taxon>
        <taxon>Fungi</taxon>
        <taxon>Dikarya</taxon>
        <taxon>Ascomycota</taxon>
        <taxon>Pezizomycotina</taxon>
        <taxon>Sordariomycetes</taxon>
        <taxon>Sordariomycetidae</taxon>
        <taxon>Diaporthales</taxon>
        <taxon>Diaporthaceae</taxon>
        <taxon>Diaporthe</taxon>
        <taxon>Diaporthe eres species complex</taxon>
    </lineage>
</organism>
<keyword evidence="3" id="KW-1185">Reference proteome</keyword>
<feature type="compositionally biased region" description="Basic residues" evidence="1">
    <location>
        <begin position="740"/>
        <end position="752"/>
    </location>
</feature>
<proteinExistence type="predicted"/>